<comment type="caution">
    <text evidence="3">The sequence shown here is derived from an EMBL/GenBank/DDBJ whole genome shotgun (WGS) entry which is preliminary data.</text>
</comment>
<keyword evidence="2" id="KW-0812">Transmembrane</keyword>
<feature type="region of interest" description="Disordered" evidence="1">
    <location>
        <begin position="1"/>
        <end position="42"/>
    </location>
</feature>
<keyword evidence="2" id="KW-1133">Transmembrane helix</keyword>
<gene>
    <name evidence="3" type="ORF">DMC30DRAFT_413324</name>
</gene>
<evidence type="ECO:0000313" key="4">
    <source>
        <dbReference type="Proteomes" id="UP000311382"/>
    </source>
</evidence>
<evidence type="ECO:0000256" key="2">
    <source>
        <dbReference type="SAM" id="Phobius"/>
    </source>
</evidence>
<feature type="transmembrane region" description="Helical" evidence="2">
    <location>
        <begin position="51"/>
        <end position="70"/>
    </location>
</feature>
<reference evidence="3 4" key="1">
    <citation type="submission" date="2019-03" db="EMBL/GenBank/DDBJ databases">
        <title>Rhodosporidium diobovatum UCD-FST 08-225 genome sequencing, assembly, and annotation.</title>
        <authorList>
            <person name="Fakankun I.U."/>
            <person name="Fristensky B."/>
            <person name="Levin D.B."/>
        </authorList>
    </citation>
    <scope>NUCLEOTIDE SEQUENCE [LARGE SCALE GENOMIC DNA]</scope>
    <source>
        <strain evidence="3 4">UCD-FST 08-225</strain>
    </source>
</reference>
<organism evidence="3 4">
    <name type="scientific">Rhodotorula diobovata</name>
    <dbReference type="NCBI Taxonomy" id="5288"/>
    <lineage>
        <taxon>Eukaryota</taxon>
        <taxon>Fungi</taxon>
        <taxon>Dikarya</taxon>
        <taxon>Basidiomycota</taxon>
        <taxon>Pucciniomycotina</taxon>
        <taxon>Microbotryomycetes</taxon>
        <taxon>Sporidiobolales</taxon>
        <taxon>Sporidiobolaceae</taxon>
        <taxon>Rhodotorula</taxon>
    </lineage>
</organism>
<sequence>MLAHTLRQSARFAPTQLRQTVRHGSMGGSAQRPIQDAGHDVKVKSKEHSNAIVFGGLAAVGAIAVAWMMADTSDPSKPTMKQTAGDGKPVGKH</sequence>
<protein>
    <submittedName>
        <fullName evidence="3">Uncharacterized protein</fullName>
    </submittedName>
</protein>
<name>A0A5C5G737_9BASI</name>
<proteinExistence type="predicted"/>
<dbReference type="OrthoDB" id="2527781at2759"/>
<dbReference type="EMBL" id="SOZI01000003">
    <property type="protein sequence ID" value="TNY24389.1"/>
    <property type="molecule type" value="Genomic_DNA"/>
</dbReference>
<feature type="compositionally biased region" description="Polar residues" evidence="1">
    <location>
        <begin position="73"/>
        <end position="82"/>
    </location>
</feature>
<dbReference type="Proteomes" id="UP000311382">
    <property type="component" value="Unassembled WGS sequence"/>
</dbReference>
<evidence type="ECO:0000313" key="3">
    <source>
        <dbReference type="EMBL" id="TNY24389.1"/>
    </source>
</evidence>
<keyword evidence="2" id="KW-0472">Membrane</keyword>
<keyword evidence="4" id="KW-1185">Reference proteome</keyword>
<dbReference type="AlphaFoldDB" id="A0A5C5G737"/>
<accession>A0A5C5G737</accession>
<evidence type="ECO:0000256" key="1">
    <source>
        <dbReference type="SAM" id="MobiDB-lite"/>
    </source>
</evidence>
<feature type="region of interest" description="Disordered" evidence="1">
    <location>
        <begin position="72"/>
        <end position="93"/>
    </location>
</feature>